<dbReference type="CDD" id="cd03814">
    <property type="entry name" value="GT4-like"/>
    <property type="match status" value="1"/>
</dbReference>
<proteinExistence type="predicted"/>
<dbReference type="PANTHER" id="PTHR45947:SF3">
    <property type="entry name" value="SULFOQUINOVOSYL TRANSFERASE SQD2"/>
    <property type="match status" value="1"/>
</dbReference>
<dbReference type="Pfam" id="PF13439">
    <property type="entry name" value="Glyco_transf_4"/>
    <property type="match status" value="1"/>
</dbReference>
<evidence type="ECO:0000259" key="1">
    <source>
        <dbReference type="Pfam" id="PF13439"/>
    </source>
</evidence>
<protein>
    <submittedName>
        <fullName evidence="2">Glycosyltransferase involved in cell wall biosynthesis</fullName>
    </submittedName>
</protein>
<dbReference type="AlphaFoldDB" id="A0A369CCM8"/>
<dbReference type="EMBL" id="QPJY01000005">
    <property type="protein sequence ID" value="RCX30377.1"/>
    <property type="molecule type" value="Genomic_DNA"/>
</dbReference>
<organism evidence="2 3">
    <name type="scientific">Thioalbus denitrificans</name>
    <dbReference type="NCBI Taxonomy" id="547122"/>
    <lineage>
        <taxon>Bacteria</taxon>
        <taxon>Pseudomonadati</taxon>
        <taxon>Pseudomonadota</taxon>
        <taxon>Gammaproteobacteria</taxon>
        <taxon>Chromatiales</taxon>
        <taxon>Ectothiorhodospiraceae</taxon>
        <taxon>Thioalbus</taxon>
    </lineage>
</organism>
<reference evidence="2 3" key="1">
    <citation type="submission" date="2018-07" db="EMBL/GenBank/DDBJ databases">
        <title>Genomic Encyclopedia of Type Strains, Phase IV (KMG-IV): sequencing the most valuable type-strain genomes for metagenomic binning, comparative biology and taxonomic classification.</title>
        <authorList>
            <person name="Goeker M."/>
        </authorList>
    </citation>
    <scope>NUCLEOTIDE SEQUENCE [LARGE SCALE GENOMIC DNA]</scope>
    <source>
        <strain evidence="2 3">DSM 26407</strain>
    </source>
</reference>
<dbReference type="RefSeq" id="WP_114279971.1">
    <property type="nucleotide sequence ID" value="NZ_QPJY01000005.1"/>
</dbReference>
<keyword evidence="2" id="KW-0808">Transferase</keyword>
<dbReference type="Gene3D" id="3.40.50.2000">
    <property type="entry name" value="Glycogen Phosphorylase B"/>
    <property type="match status" value="2"/>
</dbReference>
<dbReference type="GO" id="GO:0016757">
    <property type="term" value="F:glycosyltransferase activity"/>
    <property type="evidence" value="ECO:0007669"/>
    <property type="project" value="TreeGrafter"/>
</dbReference>
<dbReference type="Pfam" id="PF13692">
    <property type="entry name" value="Glyco_trans_1_4"/>
    <property type="match status" value="1"/>
</dbReference>
<name>A0A369CCM8_9GAMM</name>
<dbReference type="OrthoDB" id="9802525at2"/>
<dbReference type="InterPro" id="IPR050194">
    <property type="entry name" value="Glycosyltransferase_grp1"/>
</dbReference>
<evidence type="ECO:0000313" key="3">
    <source>
        <dbReference type="Proteomes" id="UP000252707"/>
    </source>
</evidence>
<dbReference type="InterPro" id="IPR028098">
    <property type="entry name" value="Glyco_trans_4-like_N"/>
</dbReference>
<dbReference type="PANTHER" id="PTHR45947">
    <property type="entry name" value="SULFOQUINOVOSYL TRANSFERASE SQD2"/>
    <property type="match status" value="1"/>
</dbReference>
<gene>
    <name evidence="2" type="ORF">DFQ59_105211</name>
</gene>
<sequence length="411" mass="45039">MDASALIPGTAVEAAPRLRVAIVTETYPPEVNGVAMTVARLVGGLLERGHQVDLVRPSQQRGNRPAADTNLRELLTPGLGIPGYPGLRFGIPVRRALTERWRETPVDVVHVDTEGPLGWSALAAARRLALPAVTSFHTNFHQYSAHYGLGLLQRPVGGYLRRFHGRARCTLVPTRELAGELAGHGFRHLEVLGRGVDTRLFHPGHRSEALRRSWGVRGRDLVALYVGRLAPEKNLEVAVRWFHAMRSANRRVRLVMVGDGPLRERLAAEHPEIVFCGMRGGEDLAAHYASSDLFLFPSLTETFGNVVLEAMASGLPVVAYHTAAAREYVIHQWSGLLAAPGEEQALARAAATLARDPARVRRLGARARFGVQKADWQQIHERFEALLLRQVHDHATPGAYRATQAPTGGDS</sequence>
<evidence type="ECO:0000313" key="2">
    <source>
        <dbReference type="EMBL" id="RCX30377.1"/>
    </source>
</evidence>
<comment type="caution">
    <text evidence="2">The sequence shown here is derived from an EMBL/GenBank/DDBJ whole genome shotgun (WGS) entry which is preliminary data.</text>
</comment>
<keyword evidence="3" id="KW-1185">Reference proteome</keyword>
<dbReference type="SUPFAM" id="SSF53756">
    <property type="entry name" value="UDP-Glycosyltransferase/glycogen phosphorylase"/>
    <property type="match status" value="1"/>
</dbReference>
<feature type="domain" description="Glycosyltransferase subfamily 4-like N-terminal" evidence="1">
    <location>
        <begin position="31"/>
        <end position="199"/>
    </location>
</feature>
<dbReference type="Proteomes" id="UP000252707">
    <property type="component" value="Unassembled WGS sequence"/>
</dbReference>
<accession>A0A369CCM8</accession>